<dbReference type="Proteomes" id="UP000023152">
    <property type="component" value="Unassembled WGS sequence"/>
</dbReference>
<gene>
    <name evidence="2" type="ORF">RFI_06198</name>
</gene>
<dbReference type="SUPFAM" id="SSF54277">
    <property type="entry name" value="CAD &amp; PB1 domains"/>
    <property type="match status" value="1"/>
</dbReference>
<keyword evidence="1" id="KW-1133">Transmembrane helix</keyword>
<reference evidence="2 3" key="1">
    <citation type="journal article" date="2013" name="Curr. Biol.">
        <title>The Genome of the Foraminiferan Reticulomyxa filosa.</title>
        <authorList>
            <person name="Glockner G."/>
            <person name="Hulsmann N."/>
            <person name="Schleicher M."/>
            <person name="Noegel A.A."/>
            <person name="Eichinger L."/>
            <person name="Gallinger C."/>
            <person name="Pawlowski J."/>
            <person name="Sierra R."/>
            <person name="Euteneuer U."/>
            <person name="Pillet L."/>
            <person name="Moustafa A."/>
            <person name="Platzer M."/>
            <person name="Groth M."/>
            <person name="Szafranski K."/>
            <person name="Schliwa M."/>
        </authorList>
    </citation>
    <scope>NUCLEOTIDE SEQUENCE [LARGE SCALE GENOMIC DNA]</scope>
</reference>
<proteinExistence type="predicted"/>
<feature type="transmembrane region" description="Helical" evidence="1">
    <location>
        <begin position="82"/>
        <end position="101"/>
    </location>
</feature>
<protein>
    <submittedName>
        <fullName evidence="2">Uncharacterized protein</fullName>
    </submittedName>
</protein>
<sequence>MKVKVAFEDDIRRWHYPEEERYANLLSFVEKSFNLPSKHGISLHHISNEQDLLSAFECAEQEKWSSLKIFVQIGVASSVSEVFSFFFPLLPCCVSWICFLIKNQMTKRKELNVKNRKQSQRNVIVCNDKKIEKKHFVIFFLELLSVENIKQLLPEFVARICSSLHRQVSDEEEVSLVAVVPKVLKERQFERIVQHQLYQQHIADELPTWLSQASFFTYTLLALSCDEI</sequence>
<organism evidence="2 3">
    <name type="scientific">Reticulomyxa filosa</name>
    <dbReference type="NCBI Taxonomy" id="46433"/>
    <lineage>
        <taxon>Eukaryota</taxon>
        <taxon>Sar</taxon>
        <taxon>Rhizaria</taxon>
        <taxon>Retaria</taxon>
        <taxon>Foraminifera</taxon>
        <taxon>Monothalamids</taxon>
        <taxon>Reticulomyxidae</taxon>
        <taxon>Reticulomyxa</taxon>
    </lineage>
</organism>
<evidence type="ECO:0000313" key="2">
    <source>
        <dbReference type="EMBL" id="ETO30923.1"/>
    </source>
</evidence>
<accession>X6NYH6</accession>
<evidence type="ECO:0000313" key="3">
    <source>
        <dbReference type="Proteomes" id="UP000023152"/>
    </source>
</evidence>
<keyword evidence="3" id="KW-1185">Reference proteome</keyword>
<evidence type="ECO:0000256" key="1">
    <source>
        <dbReference type="SAM" id="Phobius"/>
    </source>
</evidence>
<keyword evidence="1" id="KW-0812">Transmembrane</keyword>
<dbReference type="EMBL" id="ASPP01005235">
    <property type="protein sequence ID" value="ETO30923.1"/>
    <property type="molecule type" value="Genomic_DNA"/>
</dbReference>
<keyword evidence="1" id="KW-0472">Membrane</keyword>
<dbReference type="Gene3D" id="3.10.20.90">
    <property type="entry name" value="Phosphatidylinositol 3-kinase Catalytic Subunit, Chain A, domain 1"/>
    <property type="match status" value="1"/>
</dbReference>
<dbReference type="AlphaFoldDB" id="X6NYH6"/>
<name>X6NYH6_RETFI</name>
<comment type="caution">
    <text evidence="2">The sequence shown here is derived from an EMBL/GenBank/DDBJ whole genome shotgun (WGS) entry which is preliminary data.</text>
</comment>